<evidence type="ECO:0000256" key="14">
    <source>
        <dbReference type="ARBA" id="ARBA00023027"/>
    </source>
</evidence>
<dbReference type="InterPro" id="IPR030963">
    <property type="entry name" value="DHQ_synth_fam"/>
</dbReference>
<feature type="binding site" evidence="18">
    <location>
        <position position="144"/>
    </location>
    <ligand>
        <name>NAD(+)</name>
        <dbReference type="ChEBI" id="CHEBI:57540"/>
    </ligand>
</feature>
<evidence type="ECO:0000256" key="5">
    <source>
        <dbReference type="ARBA" id="ARBA00004661"/>
    </source>
</evidence>
<comment type="cofactor">
    <cofactor evidence="18">
        <name>Co(2+)</name>
        <dbReference type="ChEBI" id="CHEBI:48828"/>
    </cofactor>
    <cofactor evidence="18">
        <name>Zn(2+)</name>
        <dbReference type="ChEBI" id="CHEBI:29105"/>
    </cofactor>
    <text evidence="18">Binds 1 divalent metal cation per subunit. Can use either Co(2+) or Zn(2+).</text>
</comment>
<comment type="subcellular location">
    <subcellularLocation>
        <location evidence="4 18">Cytoplasm</location>
    </subcellularLocation>
</comment>
<evidence type="ECO:0000256" key="3">
    <source>
        <dbReference type="ARBA" id="ARBA00003485"/>
    </source>
</evidence>
<comment type="function">
    <text evidence="3 18">Catalyzes the conversion of 3-deoxy-D-arabino-heptulosonate 7-phosphate (DAHP) to dehydroquinate (DHQ).</text>
</comment>
<keyword evidence="10 18" id="KW-0028">Amino-acid biosynthesis</keyword>
<feature type="domain" description="3-dehydroquinate synthase C-terminal" evidence="20">
    <location>
        <begin position="183"/>
        <end position="333"/>
    </location>
</feature>
<dbReference type="RefSeq" id="WP_192533662.1">
    <property type="nucleotide sequence ID" value="NZ_JACZHT010000002.1"/>
</dbReference>
<evidence type="ECO:0000313" key="22">
    <source>
        <dbReference type="Proteomes" id="UP000631034"/>
    </source>
</evidence>
<evidence type="ECO:0000256" key="15">
    <source>
        <dbReference type="ARBA" id="ARBA00023141"/>
    </source>
</evidence>
<feature type="domain" description="3-dehydroquinate synthase N-terminal" evidence="19">
    <location>
        <begin position="70"/>
        <end position="180"/>
    </location>
</feature>
<dbReference type="InterPro" id="IPR056179">
    <property type="entry name" value="DHQS_C"/>
</dbReference>
<dbReference type="Pfam" id="PF01761">
    <property type="entry name" value="DHQ_synthase"/>
    <property type="match status" value="1"/>
</dbReference>
<keyword evidence="9 18" id="KW-0963">Cytoplasm</keyword>
<dbReference type="PANTHER" id="PTHR43622:SF7">
    <property type="entry name" value="3-DEHYDROQUINATE SYNTHASE, CHLOROPLASTIC"/>
    <property type="match status" value="1"/>
</dbReference>
<accession>A0A8J7CQC3</accession>
<evidence type="ECO:0000313" key="21">
    <source>
        <dbReference type="EMBL" id="MBE1236675.1"/>
    </source>
</evidence>
<dbReference type="UniPathway" id="UPA00053">
    <property type="reaction ID" value="UER00085"/>
</dbReference>
<comment type="caution">
    <text evidence="18">Lacks conserved residue(s) required for the propagation of feature annotation.</text>
</comment>
<dbReference type="FunFam" id="3.40.50.1970:FF:000001">
    <property type="entry name" value="3-dehydroquinate synthase"/>
    <property type="match status" value="1"/>
</dbReference>
<evidence type="ECO:0000256" key="2">
    <source>
        <dbReference type="ARBA" id="ARBA00001911"/>
    </source>
</evidence>
<keyword evidence="15 18" id="KW-0057">Aromatic amino acid biosynthesis</keyword>
<feature type="binding site" evidence="18">
    <location>
        <position position="267"/>
    </location>
    <ligand>
        <name>Zn(2+)</name>
        <dbReference type="ChEBI" id="CHEBI:29105"/>
    </ligand>
</feature>
<evidence type="ECO:0000256" key="1">
    <source>
        <dbReference type="ARBA" id="ARBA00001393"/>
    </source>
</evidence>
<dbReference type="AlphaFoldDB" id="A0A8J7CQC3"/>
<comment type="cofactor">
    <cofactor evidence="2 18">
        <name>NAD(+)</name>
        <dbReference type="ChEBI" id="CHEBI:57540"/>
    </cofactor>
</comment>
<dbReference type="Pfam" id="PF24621">
    <property type="entry name" value="DHQS_C"/>
    <property type="match status" value="1"/>
</dbReference>
<keyword evidence="14 18" id="KW-0520">NAD</keyword>
<dbReference type="SUPFAM" id="SSF56796">
    <property type="entry name" value="Dehydroquinate synthase-like"/>
    <property type="match status" value="1"/>
</dbReference>
<evidence type="ECO:0000256" key="16">
    <source>
        <dbReference type="ARBA" id="ARBA00023239"/>
    </source>
</evidence>
<dbReference type="GO" id="GO:0009423">
    <property type="term" value="P:chorismate biosynthetic process"/>
    <property type="evidence" value="ECO:0007669"/>
    <property type="project" value="UniProtKB-UniRule"/>
</dbReference>
<evidence type="ECO:0000256" key="9">
    <source>
        <dbReference type="ARBA" id="ARBA00022490"/>
    </source>
</evidence>
<dbReference type="HAMAP" id="MF_00110">
    <property type="entry name" value="DHQ_synthase"/>
    <property type="match status" value="1"/>
</dbReference>
<comment type="similarity">
    <text evidence="6 18">Belongs to the sugar phosphate cyclases superfamily. Dehydroquinate synthase family.</text>
</comment>
<dbReference type="GO" id="GO:0008652">
    <property type="term" value="P:amino acid biosynthetic process"/>
    <property type="evidence" value="ECO:0007669"/>
    <property type="project" value="UniProtKB-KW"/>
</dbReference>
<keyword evidence="12 18" id="KW-0547">Nucleotide-binding</keyword>
<comment type="pathway">
    <text evidence="5 18">Metabolic intermediate biosynthesis; chorismate biosynthesis; chorismate from D-erythrose 4-phosphate and phosphoenolpyruvate: step 2/7.</text>
</comment>
<dbReference type="Gene3D" id="3.40.50.1970">
    <property type="match status" value="1"/>
</dbReference>
<keyword evidence="22" id="KW-1185">Reference proteome</keyword>
<evidence type="ECO:0000256" key="12">
    <source>
        <dbReference type="ARBA" id="ARBA00022741"/>
    </source>
</evidence>
<gene>
    <name evidence="18" type="primary">aroB</name>
    <name evidence="21" type="ORF">IHV25_03280</name>
</gene>
<dbReference type="GO" id="GO:0046872">
    <property type="term" value="F:metal ion binding"/>
    <property type="evidence" value="ECO:0007669"/>
    <property type="project" value="UniProtKB-KW"/>
</dbReference>
<dbReference type="InterPro" id="IPR030960">
    <property type="entry name" value="DHQS/DOIS_N"/>
</dbReference>
<dbReference type="NCBIfam" id="TIGR01357">
    <property type="entry name" value="aroB"/>
    <property type="match status" value="1"/>
</dbReference>
<name>A0A8J7CQC3_9PROT</name>
<dbReference type="GO" id="GO:0000166">
    <property type="term" value="F:nucleotide binding"/>
    <property type="evidence" value="ECO:0007669"/>
    <property type="project" value="UniProtKB-KW"/>
</dbReference>
<comment type="caution">
    <text evidence="21">The sequence shown here is derived from an EMBL/GenBank/DDBJ whole genome shotgun (WGS) entry which is preliminary data.</text>
</comment>
<feature type="binding site" evidence="18">
    <location>
        <position position="153"/>
    </location>
    <ligand>
        <name>NAD(+)</name>
        <dbReference type="ChEBI" id="CHEBI:57540"/>
    </ligand>
</feature>
<keyword evidence="13 18" id="KW-0862">Zinc</keyword>
<protein>
    <recommendedName>
        <fullName evidence="8 18">3-dehydroquinate synthase</fullName>
        <shortName evidence="18">DHQS</shortName>
        <ecNumber evidence="7 18">4.2.3.4</ecNumber>
    </recommendedName>
</protein>
<keyword evidence="11 18" id="KW-0479">Metal-binding</keyword>
<evidence type="ECO:0000256" key="10">
    <source>
        <dbReference type="ARBA" id="ARBA00022605"/>
    </source>
</evidence>
<dbReference type="InterPro" id="IPR016037">
    <property type="entry name" value="DHQ_synth_AroB"/>
</dbReference>
<evidence type="ECO:0000256" key="6">
    <source>
        <dbReference type="ARBA" id="ARBA00005412"/>
    </source>
</evidence>
<evidence type="ECO:0000256" key="4">
    <source>
        <dbReference type="ARBA" id="ARBA00004496"/>
    </source>
</evidence>
<dbReference type="Gene3D" id="1.20.1090.10">
    <property type="entry name" value="Dehydroquinate synthase-like - alpha domain"/>
    <property type="match status" value="1"/>
</dbReference>
<evidence type="ECO:0000256" key="18">
    <source>
        <dbReference type="HAMAP-Rule" id="MF_00110"/>
    </source>
</evidence>
<feature type="binding site" evidence="18">
    <location>
        <begin position="171"/>
        <end position="174"/>
    </location>
    <ligand>
        <name>NAD(+)</name>
        <dbReference type="ChEBI" id="CHEBI:57540"/>
    </ligand>
</feature>
<feature type="binding site" evidence="18">
    <location>
        <position position="249"/>
    </location>
    <ligand>
        <name>Zn(2+)</name>
        <dbReference type="ChEBI" id="CHEBI:29105"/>
    </ligand>
</feature>
<organism evidence="21 22">
    <name type="scientific">Phaeovibrio sulfidiphilus</name>
    <dbReference type="NCBI Taxonomy" id="1220600"/>
    <lineage>
        <taxon>Bacteria</taxon>
        <taxon>Pseudomonadati</taxon>
        <taxon>Pseudomonadota</taxon>
        <taxon>Alphaproteobacteria</taxon>
        <taxon>Rhodospirillales</taxon>
        <taxon>Rhodospirillaceae</taxon>
        <taxon>Phaeovibrio</taxon>
    </lineage>
</organism>
<dbReference type="EC" id="4.2.3.4" evidence="7 18"/>
<dbReference type="PIRSF" id="PIRSF001455">
    <property type="entry name" value="DHQ_synth"/>
    <property type="match status" value="1"/>
</dbReference>
<dbReference type="GO" id="GO:0009073">
    <property type="term" value="P:aromatic amino acid family biosynthetic process"/>
    <property type="evidence" value="ECO:0007669"/>
    <property type="project" value="UniProtKB-KW"/>
</dbReference>
<dbReference type="GO" id="GO:0003856">
    <property type="term" value="F:3-dehydroquinate synthase activity"/>
    <property type="evidence" value="ECO:0007669"/>
    <property type="project" value="UniProtKB-UniRule"/>
</dbReference>
<dbReference type="PANTHER" id="PTHR43622">
    <property type="entry name" value="3-DEHYDROQUINATE SYNTHASE"/>
    <property type="match status" value="1"/>
</dbReference>
<dbReference type="EMBL" id="JACZHT010000002">
    <property type="protein sequence ID" value="MBE1236675.1"/>
    <property type="molecule type" value="Genomic_DNA"/>
</dbReference>
<evidence type="ECO:0000256" key="11">
    <source>
        <dbReference type="ARBA" id="ARBA00022723"/>
    </source>
</evidence>
<evidence type="ECO:0000256" key="17">
    <source>
        <dbReference type="ARBA" id="ARBA00023285"/>
    </source>
</evidence>
<dbReference type="CDD" id="cd08195">
    <property type="entry name" value="DHQS"/>
    <property type="match status" value="1"/>
</dbReference>
<keyword evidence="17 18" id="KW-0170">Cobalt</keyword>
<evidence type="ECO:0000256" key="8">
    <source>
        <dbReference type="ARBA" id="ARBA00017684"/>
    </source>
</evidence>
<evidence type="ECO:0000259" key="20">
    <source>
        <dbReference type="Pfam" id="PF24621"/>
    </source>
</evidence>
<dbReference type="GO" id="GO:0005737">
    <property type="term" value="C:cytoplasm"/>
    <property type="evidence" value="ECO:0007669"/>
    <property type="project" value="UniProtKB-SubCell"/>
</dbReference>
<dbReference type="InterPro" id="IPR050071">
    <property type="entry name" value="Dehydroquinate_synthase"/>
</dbReference>
<feature type="binding site" evidence="18">
    <location>
        <begin position="131"/>
        <end position="132"/>
    </location>
    <ligand>
        <name>NAD(+)</name>
        <dbReference type="ChEBI" id="CHEBI:57540"/>
    </ligand>
</feature>
<sequence length="370" mass="39189">MMKTLRVPLETTAYDIHIGSGLLPRAGELIRPVLKRPRVFIVTDATVAGHYLETLQASLEAQSIAHDSHVVAPGEGSKSFPTLEALLDSLLRHRVERSTTILALGGGVVGDLAGFAASIVLRGVDFIQIPTTLLSQVDSSVGGKTGINTVRGKNLVGSFHQPRLVLTDTATLDTLPVRERRAGYAEIVKMAVIRDAAFFDWLEANGRAVLEGGAQERASAIATACAHKAAIVAADEREAGERALLNLGHTFGHALEAETGYGEVLLHGEAVALGMIMAVSLSVRMGLCPASDLARLRAHLDDVGLITRLSEVPLTGGWSAERLFAHMAHDKKMDAGTITFVLAEGIGKGVLRRDVDPAAVMAVLEEAVLA</sequence>
<evidence type="ECO:0000259" key="19">
    <source>
        <dbReference type="Pfam" id="PF01761"/>
    </source>
</evidence>
<comment type="catalytic activity">
    <reaction evidence="1 18">
        <text>7-phospho-2-dehydro-3-deoxy-D-arabino-heptonate = 3-dehydroquinate + phosphate</text>
        <dbReference type="Rhea" id="RHEA:21968"/>
        <dbReference type="ChEBI" id="CHEBI:32364"/>
        <dbReference type="ChEBI" id="CHEBI:43474"/>
        <dbReference type="ChEBI" id="CHEBI:58394"/>
        <dbReference type="EC" id="4.2.3.4"/>
    </reaction>
</comment>
<feature type="binding site" evidence="18">
    <location>
        <position position="186"/>
    </location>
    <ligand>
        <name>Zn(2+)</name>
        <dbReference type="ChEBI" id="CHEBI:29105"/>
    </ligand>
</feature>
<feature type="binding site" evidence="18">
    <location>
        <begin position="107"/>
        <end position="111"/>
    </location>
    <ligand>
        <name>NAD(+)</name>
        <dbReference type="ChEBI" id="CHEBI:57540"/>
    </ligand>
</feature>
<evidence type="ECO:0000256" key="13">
    <source>
        <dbReference type="ARBA" id="ARBA00022833"/>
    </source>
</evidence>
<reference evidence="21" key="1">
    <citation type="submission" date="2020-10" db="EMBL/GenBank/DDBJ databases">
        <title>Genome sequence of the unusual species of purple photosynthetic bacteria, Phaeovibrio sulfidiphilus DSM 23193, type strain.</title>
        <authorList>
            <person name="Kyndt J.A."/>
            <person name="Meyer T.E."/>
        </authorList>
    </citation>
    <scope>NUCLEOTIDE SEQUENCE</scope>
    <source>
        <strain evidence="21">DSM 23193</strain>
    </source>
</reference>
<dbReference type="Proteomes" id="UP000631034">
    <property type="component" value="Unassembled WGS sequence"/>
</dbReference>
<keyword evidence="16 18" id="KW-0456">Lyase</keyword>
<proteinExistence type="inferred from homology"/>
<evidence type="ECO:0000256" key="7">
    <source>
        <dbReference type="ARBA" id="ARBA00013031"/>
    </source>
</evidence>